<evidence type="ECO:0000256" key="5">
    <source>
        <dbReference type="ARBA" id="ARBA00022801"/>
    </source>
</evidence>
<proteinExistence type="inferred from homology"/>
<dbReference type="GeneID" id="28851266"/>
<dbReference type="InterPro" id="IPR033876">
    <property type="entry name" value="SAP-like"/>
</dbReference>
<protein>
    <submittedName>
        <fullName evidence="9">Aspartic endopeptidase</fullName>
    </submittedName>
</protein>
<dbReference type="PROSITE" id="PS51767">
    <property type="entry name" value="PEPTIDASE_A1"/>
    <property type="match status" value="1"/>
</dbReference>
<evidence type="ECO:0000256" key="6">
    <source>
        <dbReference type="PIRSR" id="PIRSR601461-1"/>
    </source>
</evidence>
<feature type="chain" id="PRO_5008101859" evidence="7">
    <location>
        <begin position="20"/>
        <end position="479"/>
    </location>
</feature>
<feature type="active site" evidence="6">
    <location>
        <position position="281"/>
    </location>
</feature>
<evidence type="ECO:0000256" key="7">
    <source>
        <dbReference type="SAM" id="SignalP"/>
    </source>
</evidence>
<keyword evidence="5" id="KW-0378">Hydrolase</keyword>
<feature type="active site" evidence="6">
    <location>
        <position position="84"/>
    </location>
</feature>
<sequence>MPSLQHAALILGVVATTSAGTLSVPLERRNPSVENYHAIARAIVRRATGNGTTELTALNNITAAGYYADFSIGTPGQKITFQLDTGSSDTWMNSPDTSYCRSTSQQSQMGYCTATFNPDNSKTYKLVSEGGFDITYLDQRHITGDYFNDTVTIQGHEITNQQLGLALRSVRPTGIMGLGFSNNVATTKKYPTIIDNMVDQGIIAHPSFSLYLNDLDAKSGTILFGGIDSAKFLSNLATLPLKPMPNAQGTNVTSYAVAIKGISVKGVTVPSAASQSVGIMDSGSTISLIPDDVVEPIQKKFGVVALKVQGQAVPPMIDCAWRGSKGNGIVINFDFDGKTIKVPIEEMAIDNLPEELQQIIKSNDAPQEFKDWSRACLFGLGASSAYGVKTDKFYLLGDTFLRSAYVAYDMANKQIGLAQANVNATGSNVVEIQKDAKTFPDVKGSDAPGPDEKDSAVSRVTPSLIAAALMSIAVVFSAL</sequence>
<dbReference type="PRINTS" id="PR00792">
    <property type="entry name" value="PEPSIN"/>
</dbReference>
<dbReference type="Proteomes" id="UP000078397">
    <property type="component" value="Unassembled WGS sequence"/>
</dbReference>
<name>A0A179FNB4_METCM</name>
<dbReference type="InterPro" id="IPR021109">
    <property type="entry name" value="Peptidase_aspartic_dom_sf"/>
</dbReference>
<reference evidence="9 10" key="1">
    <citation type="journal article" date="2016" name="PLoS Pathog.">
        <title>Biosynthesis of antibiotic leucinostatins in bio-control fungus Purpureocillium lilacinum and their inhibition on phytophthora revealed by genome mining.</title>
        <authorList>
            <person name="Wang G."/>
            <person name="Liu Z."/>
            <person name="Lin R."/>
            <person name="Li E."/>
            <person name="Mao Z."/>
            <person name="Ling J."/>
            <person name="Yang Y."/>
            <person name="Yin W.B."/>
            <person name="Xie B."/>
        </authorList>
    </citation>
    <scope>NUCLEOTIDE SEQUENCE [LARGE SCALE GENOMIC DNA]</scope>
    <source>
        <strain evidence="9">170</strain>
    </source>
</reference>
<evidence type="ECO:0000313" key="10">
    <source>
        <dbReference type="Proteomes" id="UP000078397"/>
    </source>
</evidence>
<dbReference type="PANTHER" id="PTHR47966">
    <property type="entry name" value="BETA-SITE APP-CLEAVING ENZYME, ISOFORM A-RELATED"/>
    <property type="match status" value="1"/>
</dbReference>
<dbReference type="GO" id="GO:0006508">
    <property type="term" value="P:proteolysis"/>
    <property type="evidence" value="ECO:0007669"/>
    <property type="project" value="UniProtKB-KW"/>
</dbReference>
<dbReference type="PANTHER" id="PTHR47966:SF65">
    <property type="entry name" value="ASPARTIC-TYPE ENDOPEPTIDASE"/>
    <property type="match status" value="1"/>
</dbReference>
<keyword evidence="10" id="KW-1185">Reference proteome</keyword>
<dbReference type="CDD" id="cd05474">
    <property type="entry name" value="SAP_like"/>
    <property type="match status" value="1"/>
</dbReference>
<dbReference type="STRING" id="1380566.A0A179FNB4"/>
<comment type="similarity">
    <text evidence="1">Belongs to the peptidase A1 family.</text>
</comment>
<evidence type="ECO:0000256" key="4">
    <source>
        <dbReference type="ARBA" id="ARBA00022750"/>
    </source>
</evidence>
<evidence type="ECO:0000256" key="1">
    <source>
        <dbReference type="ARBA" id="ARBA00007447"/>
    </source>
</evidence>
<dbReference type="AlphaFoldDB" id="A0A179FNB4"/>
<feature type="domain" description="Peptidase A1" evidence="8">
    <location>
        <begin position="66"/>
        <end position="418"/>
    </location>
</feature>
<keyword evidence="4" id="KW-0064">Aspartyl protease</keyword>
<evidence type="ECO:0000313" key="9">
    <source>
        <dbReference type="EMBL" id="OAQ67145.1"/>
    </source>
</evidence>
<feature type="signal peptide" evidence="7">
    <location>
        <begin position="1"/>
        <end position="19"/>
    </location>
</feature>
<comment type="caution">
    <text evidence="9">The sequence shown here is derived from an EMBL/GenBank/DDBJ whole genome shotgun (WGS) entry which is preliminary data.</text>
</comment>
<gene>
    <name evidence="9" type="ORF">VFPPC_08592</name>
</gene>
<evidence type="ECO:0000259" key="8">
    <source>
        <dbReference type="PROSITE" id="PS51767"/>
    </source>
</evidence>
<dbReference type="RefSeq" id="XP_018144232.1">
    <property type="nucleotide sequence ID" value="XM_018287272.1"/>
</dbReference>
<evidence type="ECO:0000256" key="2">
    <source>
        <dbReference type="ARBA" id="ARBA00022670"/>
    </source>
</evidence>
<dbReference type="SUPFAM" id="SSF50630">
    <property type="entry name" value="Acid proteases"/>
    <property type="match status" value="1"/>
</dbReference>
<dbReference type="InterPro" id="IPR033121">
    <property type="entry name" value="PEPTIDASE_A1"/>
</dbReference>
<dbReference type="InterPro" id="IPR001461">
    <property type="entry name" value="Aspartic_peptidase_A1"/>
</dbReference>
<dbReference type="OrthoDB" id="771136at2759"/>
<organism evidence="9 10">
    <name type="scientific">Pochonia chlamydosporia 170</name>
    <dbReference type="NCBI Taxonomy" id="1380566"/>
    <lineage>
        <taxon>Eukaryota</taxon>
        <taxon>Fungi</taxon>
        <taxon>Dikarya</taxon>
        <taxon>Ascomycota</taxon>
        <taxon>Pezizomycotina</taxon>
        <taxon>Sordariomycetes</taxon>
        <taxon>Hypocreomycetidae</taxon>
        <taxon>Hypocreales</taxon>
        <taxon>Clavicipitaceae</taxon>
        <taxon>Pochonia</taxon>
    </lineage>
</organism>
<accession>A0A179FNB4</accession>
<dbReference type="Gene3D" id="2.40.70.10">
    <property type="entry name" value="Acid Proteases"/>
    <property type="match status" value="2"/>
</dbReference>
<dbReference type="GO" id="GO:0004190">
    <property type="term" value="F:aspartic-type endopeptidase activity"/>
    <property type="evidence" value="ECO:0007669"/>
    <property type="project" value="UniProtKB-KW"/>
</dbReference>
<dbReference type="EMBL" id="LSBJ02000004">
    <property type="protein sequence ID" value="OAQ67145.1"/>
    <property type="molecule type" value="Genomic_DNA"/>
</dbReference>
<dbReference type="Pfam" id="PF00026">
    <property type="entry name" value="Asp"/>
    <property type="match status" value="1"/>
</dbReference>
<evidence type="ECO:0000256" key="3">
    <source>
        <dbReference type="ARBA" id="ARBA00022729"/>
    </source>
</evidence>
<keyword evidence="2" id="KW-0645">Protease</keyword>
<dbReference type="KEGG" id="pchm:VFPPC_08592"/>
<keyword evidence="3 7" id="KW-0732">Signal</keyword>